<comment type="function">
    <text evidence="9">Involved in the biosynthesis of ADP-glucose, a building block required for the elongation reactions to produce glycogen. Catalyzes the reaction between ATP and alpha-D-glucose 1-phosphate (G1P) to produce pyrophosphate and ADP-Glc.</text>
</comment>
<dbReference type="AlphaFoldDB" id="A0A1F5V952"/>
<sequence length="407" mass="46416">MEITKKCLGIVLAGGAGERLWPLTQDRAKPAVPFGGLYRIIDFTLSNCLNSNLRRVIVLTQYKAQSLIRHIRSGWSIFSAACGEFIEVIPAQQRVGFDWYLGTADAVFQNLYYINNVDPEFIILLSGDHVYKMDYEKMLRYHLDNGADATIGTIEFPVAEAHRFGIIQVNEQMKIIGFQEKPKDPTPLPYDKEKVFASMGVYIFNTKTLREVLLQDNSDKESRHDFGQNIIPKLISSANVYAYNFIDENKKKAQYWRDIGTLESYWESNMDLVYVEPVFNLYDGEWPIRTFQMSAPPAKFVFGQQGKRIGIAVDSIVSNGCIVSGGIAKNSVLSPWVRINSYSLVEQSILMDNVEIGRYCRIRRAIIDKNARIPPNTEIGYDLEEDRKKFFTSETGLVVVKAYDFKE</sequence>
<dbReference type="PROSITE" id="PS00809">
    <property type="entry name" value="ADP_GLC_PYROPHOSPH_2"/>
    <property type="match status" value="1"/>
</dbReference>
<proteinExistence type="inferred from homology"/>
<evidence type="ECO:0000256" key="5">
    <source>
        <dbReference type="ARBA" id="ARBA00022741"/>
    </source>
</evidence>
<evidence type="ECO:0000256" key="1">
    <source>
        <dbReference type="ARBA" id="ARBA00010443"/>
    </source>
</evidence>
<comment type="similarity">
    <text evidence="1 9">Belongs to the bacterial/plant glucose-1-phosphate adenylyltransferase family.</text>
</comment>
<dbReference type="Pfam" id="PF00483">
    <property type="entry name" value="NTP_transferase"/>
    <property type="match status" value="1"/>
</dbReference>
<dbReference type="InterPro" id="IPR023049">
    <property type="entry name" value="GlgC_bac"/>
</dbReference>
<dbReference type="NCBIfam" id="NF002023">
    <property type="entry name" value="PRK00844.1"/>
    <property type="match status" value="1"/>
</dbReference>
<dbReference type="HAMAP" id="MF_00624">
    <property type="entry name" value="GlgC"/>
    <property type="match status" value="1"/>
</dbReference>
<dbReference type="STRING" id="1817863.A2Y62_07855"/>
<evidence type="ECO:0000256" key="3">
    <source>
        <dbReference type="ARBA" id="ARBA00022679"/>
    </source>
</evidence>
<protein>
    <recommendedName>
        <fullName evidence="9">Glucose-1-phosphate adenylyltransferase</fullName>
        <ecNumber evidence="9">2.7.7.27</ecNumber>
    </recommendedName>
    <alternativeName>
        <fullName evidence="9">ADP-glucose pyrophosphorylase</fullName>
        <shortName evidence="9">ADPGlc PPase</shortName>
    </alternativeName>
    <alternativeName>
        <fullName evidence="9">ADP-glucose synthase</fullName>
    </alternativeName>
</protein>
<comment type="subunit">
    <text evidence="9">Homotetramer.</text>
</comment>
<feature type="domain" description="Nucleotidyl transferase" evidence="10">
    <location>
        <begin position="9"/>
        <end position="272"/>
    </location>
</feature>
<evidence type="ECO:0000259" key="11">
    <source>
        <dbReference type="Pfam" id="PF24894"/>
    </source>
</evidence>
<feature type="binding site" evidence="9">
    <location>
        <begin position="180"/>
        <end position="181"/>
    </location>
    <ligand>
        <name>alpha-D-glucose 1-phosphate</name>
        <dbReference type="ChEBI" id="CHEBI:58601"/>
    </ligand>
</feature>
<dbReference type="Gene3D" id="3.90.550.10">
    <property type="entry name" value="Spore Coat Polysaccharide Biosynthesis Protein SpsA, Chain A"/>
    <property type="match status" value="1"/>
</dbReference>
<accession>A0A1F5V952</accession>
<dbReference type="InterPro" id="IPR056818">
    <property type="entry name" value="GlmU/GlgC-like_hexapep"/>
</dbReference>
<dbReference type="EC" id="2.7.7.27" evidence="9"/>
<dbReference type="InterPro" id="IPR005836">
    <property type="entry name" value="ADP_Glu_pyroP_CS"/>
</dbReference>
<evidence type="ECO:0000256" key="4">
    <source>
        <dbReference type="ARBA" id="ARBA00022695"/>
    </source>
</evidence>
<keyword evidence="7 9" id="KW-0320">Glycogen biosynthesis</keyword>
<keyword evidence="3 9" id="KW-0808">Transferase</keyword>
<dbReference type="GO" id="GO:0005524">
    <property type="term" value="F:ATP binding"/>
    <property type="evidence" value="ECO:0007669"/>
    <property type="project" value="UniProtKB-KW"/>
</dbReference>
<dbReference type="NCBIfam" id="TIGR02091">
    <property type="entry name" value="glgC"/>
    <property type="match status" value="1"/>
</dbReference>
<feature type="site" description="Could play a key role in the communication between the regulatory and the substrate sites" evidence="9">
    <location>
        <position position="61"/>
    </location>
</feature>
<evidence type="ECO:0000259" key="10">
    <source>
        <dbReference type="Pfam" id="PF00483"/>
    </source>
</evidence>
<comment type="pathway">
    <text evidence="9">Glycan biosynthesis; glycogen biosynthesis.</text>
</comment>
<dbReference type="Proteomes" id="UP000178943">
    <property type="component" value="Unassembled WGS sequence"/>
</dbReference>
<evidence type="ECO:0000256" key="6">
    <source>
        <dbReference type="ARBA" id="ARBA00022840"/>
    </source>
</evidence>
<evidence type="ECO:0000256" key="8">
    <source>
        <dbReference type="ARBA" id="ARBA00023277"/>
    </source>
</evidence>
<evidence type="ECO:0000313" key="12">
    <source>
        <dbReference type="EMBL" id="OGF59949.1"/>
    </source>
</evidence>
<keyword evidence="8 9" id="KW-0119">Carbohydrate metabolism</keyword>
<dbReference type="UniPathway" id="UPA00164"/>
<dbReference type="GO" id="GO:0005978">
    <property type="term" value="P:glycogen biosynthetic process"/>
    <property type="evidence" value="ECO:0007669"/>
    <property type="project" value="UniProtKB-UniRule"/>
</dbReference>
<dbReference type="EMBL" id="MFGW01000205">
    <property type="protein sequence ID" value="OGF59949.1"/>
    <property type="molecule type" value="Genomic_DNA"/>
</dbReference>
<evidence type="ECO:0000256" key="2">
    <source>
        <dbReference type="ARBA" id="ARBA00022600"/>
    </source>
</evidence>
<dbReference type="InterPro" id="IPR005835">
    <property type="entry name" value="NTP_transferase_dom"/>
</dbReference>
<keyword evidence="6 9" id="KW-0067">ATP-binding</keyword>
<dbReference type="PANTHER" id="PTHR43523">
    <property type="entry name" value="GLUCOSE-1-PHOSPHATE ADENYLYLTRANSFERASE-RELATED"/>
    <property type="match status" value="1"/>
</dbReference>
<evidence type="ECO:0000313" key="13">
    <source>
        <dbReference type="Proteomes" id="UP000178943"/>
    </source>
</evidence>
<dbReference type="CDD" id="cd02508">
    <property type="entry name" value="ADP_Glucose_PP"/>
    <property type="match status" value="1"/>
</dbReference>
<keyword evidence="4 9" id="KW-0548">Nucleotidyltransferase</keyword>
<comment type="catalytic activity">
    <reaction evidence="9">
        <text>alpha-D-glucose 1-phosphate + ATP + H(+) = ADP-alpha-D-glucose + diphosphate</text>
        <dbReference type="Rhea" id="RHEA:12120"/>
        <dbReference type="ChEBI" id="CHEBI:15378"/>
        <dbReference type="ChEBI" id="CHEBI:30616"/>
        <dbReference type="ChEBI" id="CHEBI:33019"/>
        <dbReference type="ChEBI" id="CHEBI:57498"/>
        <dbReference type="ChEBI" id="CHEBI:58601"/>
        <dbReference type="EC" id="2.7.7.27"/>
    </reaction>
</comment>
<feature type="binding site" evidence="9">
    <location>
        <position position="100"/>
    </location>
    <ligand>
        <name>alpha-D-glucose 1-phosphate</name>
        <dbReference type="ChEBI" id="CHEBI:58601"/>
    </ligand>
</feature>
<dbReference type="GO" id="GO:0008878">
    <property type="term" value="F:glucose-1-phosphate adenylyltransferase activity"/>
    <property type="evidence" value="ECO:0007669"/>
    <property type="project" value="UniProtKB-UniRule"/>
</dbReference>
<feature type="binding site" evidence="9">
    <location>
        <position position="165"/>
    </location>
    <ligand>
        <name>alpha-D-glucose 1-phosphate</name>
        <dbReference type="ChEBI" id="CHEBI:58601"/>
    </ligand>
</feature>
<dbReference type="InterPro" id="IPR011831">
    <property type="entry name" value="ADP-Glc_PPase"/>
</dbReference>
<keyword evidence="2 9" id="KW-0321">Glycogen metabolism</keyword>
<dbReference type="Pfam" id="PF24894">
    <property type="entry name" value="Hexapep_GlmU"/>
    <property type="match status" value="1"/>
</dbReference>
<dbReference type="InterPro" id="IPR011004">
    <property type="entry name" value="Trimer_LpxA-like_sf"/>
</dbReference>
<dbReference type="SUPFAM" id="SSF51161">
    <property type="entry name" value="Trimeric LpxA-like enzymes"/>
    <property type="match status" value="1"/>
</dbReference>
<feature type="binding site" evidence="9">
    <location>
        <position position="198"/>
    </location>
    <ligand>
        <name>alpha-D-glucose 1-phosphate</name>
        <dbReference type="ChEBI" id="CHEBI:58601"/>
    </ligand>
</feature>
<evidence type="ECO:0000256" key="7">
    <source>
        <dbReference type="ARBA" id="ARBA00023056"/>
    </source>
</evidence>
<feature type="site" description="Could play a key role in the communication between the regulatory and the substrate sites" evidence="9">
    <location>
        <position position="99"/>
    </location>
</feature>
<dbReference type="InterPro" id="IPR029044">
    <property type="entry name" value="Nucleotide-diphossugar_trans"/>
</dbReference>
<dbReference type="Gene3D" id="2.160.10.10">
    <property type="entry name" value="Hexapeptide repeat proteins"/>
    <property type="match status" value="1"/>
</dbReference>
<dbReference type="SUPFAM" id="SSF53448">
    <property type="entry name" value="Nucleotide-diphospho-sugar transferases"/>
    <property type="match status" value="1"/>
</dbReference>
<comment type="caution">
    <text evidence="12">The sequence shown here is derived from an EMBL/GenBank/DDBJ whole genome shotgun (WGS) entry which is preliminary data.</text>
</comment>
<dbReference type="PROSITE" id="PS00810">
    <property type="entry name" value="ADP_GLC_PYROPHOSPH_3"/>
    <property type="match status" value="1"/>
</dbReference>
<dbReference type="NCBIfam" id="NF001947">
    <property type="entry name" value="PRK00725.1"/>
    <property type="match status" value="1"/>
</dbReference>
<organism evidence="12 13">
    <name type="scientific">Candidatus Fischerbacteria bacterium RBG_13_37_8</name>
    <dbReference type="NCBI Taxonomy" id="1817863"/>
    <lineage>
        <taxon>Bacteria</taxon>
        <taxon>Candidatus Fischeribacteriota</taxon>
    </lineage>
</organism>
<gene>
    <name evidence="9" type="primary">glgC</name>
    <name evidence="12" type="ORF">A2Y62_07855</name>
</gene>
<dbReference type="CDD" id="cd04651">
    <property type="entry name" value="LbH_G1P_AT_C"/>
    <property type="match status" value="1"/>
</dbReference>
<feature type="domain" description="Glucose-1-phosphate adenylyltransferase/Bifunctional protein GlmU-like C-terminal hexapeptide" evidence="11">
    <location>
        <begin position="296"/>
        <end position="400"/>
    </location>
</feature>
<reference evidence="12 13" key="1">
    <citation type="journal article" date="2016" name="Nat. Commun.">
        <title>Thousands of microbial genomes shed light on interconnected biogeochemical processes in an aquifer system.</title>
        <authorList>
            <person name="Anantharaman K."/>
            <person name="Brown C.T."/>
            <person name="Hug L.A."/>
            <person name="Sharon I."/>
            <person name="Castelle C.J."/>
            <person name="Probst A.J."/>
            <person name="Thomas B.C."/>
            <person name="Singh A."/>
            <person name="Wilkins M.J."/>
            <person name="Karaoz U."/>
            <person name="Brodie E.L."/>
            <person name="Williams K.H."/>
            <person name="Hubbard S.S."/>
            <person name="Banfield J.F."/>
        </authorList>
    </citation>
    <scope>NUCLEOTIDE SEQUENCE [LARGE SCALE GENOMIC DNA]</scope>
</reference>
<dbReference type="PANTHER" id="PTHR43523:SF2">
    <property type="entry name" value="GLUCOSE-1-PHOSPHATE ADENYLYLTRANSFERASE"/>
    <property type="match status" value="1"/>
</dbReference>
<keyword evidence="5 9" id="KW-0547">Nucleotide-binding</keyword>
<name>A0A1F5V952_9BACT</name>
<evidence type="ECO:0000256" key="9">
    <source>
        <dbReference type="HAMAP-Rule" id="MF_00624"/>
    </source>
</evidence>